<protein>
    <submittedName>
        <fullName evidence="1">Uncharacterized protein</fullName>
    </submittedName>
</protein>
<dbReference type="EMBL" id="VMNF01000007">
    <property type="protein sequence ID" value="TXC04575.1"/>
    <property type="molecule type" value="Genomic_DNA"/>
</dbReference>
<organism evidence="1 2">
    <name type="scientific">Fusarium oxysporum f. sp. cubense</name>
    <dbReference type="NCBI Taxonomy" id="61366"/>
    <lineage>
        <taxon>Eukaryota</taxon>
        <taxon>Fungi</taxon>
        <taxon>Dikarya</taxon>
        <taxon>Ascomycota</taxon>
        <taxon>Pezizomycotina</taxon>
        <taxon>Sordariomycetes</taxon>
        <taxon>Hypocreomycetidae</taxon>
        <taxon>Hypocreales</taxon>
        <taxon>Nectriaceae</taxon>
        <taxon>Fusarium</taxon>
        <taxon>Fusarium oxysporum species complex</taxon>
    </lineage>
</organism>
<gene>
    <name evidence="1" type="ORF">FocTR4_00000238</name>
</gene>
<evidence type="ECO:0000313" key="2">
    <source>
        <dbReference type="Proteomes" id="UP000321331"/>
    </source>
</evidence>
<proteinExistence type="predicted"/>
<dbReference type="Proteomes" id="UP000321331">
    <property type="component" value="Unassembled WGS sequence"/>
</dbReference>
<comment type="caution">
    <text evidence="1">The sequence shown here is derived from an EMBL/GenBank/DDBJ whole genome shotgun (WGS) entry which is preliminary data.</text>
</comment>
<sequence length="213" mass="23868">MASKQEGTSKVYAITREGNDFVPENAAWTCKWGPIEAQCGHINDDIKNKKCTKCGFARSAAIAHVGKRLDEGVKGRCWEICGIENDGTEVWTNTNTHNLSTPLLYLYLYKMSSTQEDPPNSYMVTEEGDDFVPKNAKWTCNWGASWEPYKKKCGGRNEDIYNKICSKCGNKRGCGATADLGETRLGCGERGRFWMLFPNEDGSENWSTNFISD</sequence>
<name>A0A5C6T0Z3_FUSOC</name>
<accession>A0A5C6T0Z3</accession>
<dbReference type="AlphaFoldDB" id="A0A5C6T0Z3"/>
<reference evidence="1 2" key="1">
    <citation type="submission" date="2019-07" db="EMBL/GenBank/DDBJ databases">
        <title>The First High-Quality Draft Genome Sequence of the Causal Agent of the Current Panama Disease Epidemic.</title>
        <authorList>
            <person name="Warmington R.J."/>
            <person name="Kay W."/>
            <person name="Jeffries A."/>
            <person name="Bebber D."/>
            <person name="Moore K."/>
            <person name="Studholme D.J."/>
        </authorList>
    </citation>
    <scope>NUCLEOTIDE SEQUENCE [LARGE SCALE GENOMIC DNA]</scope>
    <source>
        <strain evidence="1 2">TR4</strain>
    </source>
</reference>
<evidence type="ECO:0000313" key="1">
    <source>
        <dbReference type="EMBL" id="TXC04575.1"/>
    </source>
</evidence>